<evidence type="ECO:0000313" key="1">
    <source>
        <dbReference type="EMBL" id="GGU93720.1"/>
    </source>
</evidence>
<name>A0A918MAN3_9ACTN</name>
<keyword evidence="2" id="KW-1185">Reference proteome</keyword>
<dbReference type="AlphaFoldDB" id="A0A918MAN3"/>
<reference evidence="1" key="1">
    <citation type="journal article" date="2014" name="Int. J. Syst. Evol. Microbiol.">
        <title>Complete genome sequence of Corynebacterium casei LMG S-19264T (=DSM 44701T), isolated from a smear-ripened cheese.</title>
        <authorList>
            <consortium name="US DOE Joint Genome Institute (JGI-PGF)"/>
            <person name="Walter F."/>
            <person name="Albersmeier A."/>
            <person name="Kalinowski J."/>
            <person name="Ruckert C."/>
        </authorList>
    </citation>
    <scope>NUCLEOTIDE SEQUENCE</scope>
    <source>
        <strain evidence="1">JCM 4369</strain>
    </source>
</reference>
<reference evidence="1" key="2">
    <citation type="submission" date="2020-09" db="EMBL/GenBank/DDBJ databases">
        <authorList>
            <person name="Sun Q."/>
            <person name="Ohkuma M."/>
        </authorList>
    </citation>
    <scope>NUCLEOTIDE SEQUENCE</scope>
    <source>
        <strain evidence="1">JCM 4369</strain>
    </source>
</reference>
<accession>A0A918MAN3</accession>
<dbReference type="Proteomes" id="UP000618795">
    <property type="component" value="Unassembled WGS sequence"/>
</dbReference>
<protein>
    <submittedName>
        <fullName evidence="1">Uncharacterized protein</fullName>
    </submittedName>
</protein>
<gene>
    <name evidence="1" type="ORF">GCM10010260_30980</name>
</gene>
<comment type="caution">
    <text evidence="1">The sequence shown here is derived from an EMBL/GenBank/DDBJ whole genome shotgun (WGS) entry which is preliminary data.</text>
</comment>
<proteinExistence type="predicted"/>
<sequence>MPAGKTTAAQMTVPDICADVAQAKFKGALILGTLAIDDDTLEGKPNDSVNFPK</sequence>
<evidence type="ECO:0000313" key="2">
    <source>
        <dbReference type="Proteomes" id="UP000618795"/>
    </source>
</evidence>
<organism evidence="1 2">
    <name type="scientific">Streptomyces filipinensis</name>
    <dbReference type="NCBI Taxonomy" id="66887"/>
    <lineage>
        <taxon>Bacteria</taxon>
        <taxon>Bacillati</taxon>
        <taxon>Actinomycetota</taxon>
        <taxon>Actinomycetes</taxon>
        <taxon>Kitasatosporales</taxon>
        <taxon>Streptomycetaceae</taxon>
        <taxon>Streptomyces</taxon>
    </lineage>
</organism>
<dbReference type="EMBL" id="BMTD01000005">
    <property type="protein sequence ID" value="GGU93720.1"/>
    <property type="molecule type" value="Genomic_DNA"/>
</dbReference>
<dbReference type="RefSeq" id="WP_191874044.1">
    <property type="nucleotide sequence ID" value="NZ_BMTD01000005.1"/>
</dbReference>